<dbReference type="eggNOG" id="COG4972">
    <property type="taxonomic scope" value="Bacteria"/>
</dbReference>
<reference evidence="2 3" key="1">
    <citation type="journal article" date="2013" name="ISME J.">
        <title>By their genes ye shall know them: genomic signatures of predatory bacteria.</title>
        <authorList>
            <person name="Pasternak Z."/>
            <person name="Pietrokovski S."/>
            <person name="Rotem O."/>
            <person name="Gophna U."/>
            <person name="Lurie-Weinberger M.N."/>
            <person name="Jurkevitch E."/>
        </authorList>
    </citation>
    <scope>NUCLEOTIDE SEQUENCE [LARGE SCALE GENOMIC DNA]</scope>
    <source>
        <strain evidence="2 3">JSS</strain>
    </source>
</reference>
<dbReference type="Gene3D" id="3.30.1490.300">
    <property type="match status" value="1"/>
</dbReference>
<dbReference type="CDD" id="cd24049">
    <property type="entry name" value="ASKHA_NBD_PilM"/>
    <property type="match status" value="1"/>
</dbReference>
<dbReference type="NCBIfam" id="TIGR01175">
    <property type="entry name" value="pilM"/>
    <property type="match status" value="1"/>
</dbReference>
<dbReference type="STRING" id="1184267.A11Q_753"/>
<dbReference type="AlphaFoldDB" id="M4V717"/>
<dbReference type="KEGG" id="bex:A11Q_753"/>
<dbReference type="InterPro" id="IPR005883">
    <property type="entry name" value="PilM"/>
</dbReference>
<dbReference type="GO" id="GO:0051301">
    <property type="term" value="P:cell division"/>
    <property type="evidence" value="ECO:0007669"/>
    <property type="project" value="InterPro"/>
</dbReference>
<dbReference type="InterPro" id="IPR050696">
    <property type="entry name" value="FtsA/MreB"/>
</dbReference>
<feature type="domain" description="SHS2" evidence="1">
    <location>
        <begin position="8"/>
        <end position="173"/>
    </location>
</feature>
<dbReference type="SUPFAM" id="SSF53067">
    <property type="entry name" value="Actin-like ATPase domain"/>
    <property type="match status" value="2"/>
</dbReference>
<evidence type="ECO:0000259" key="1">
    <source>
        <dbReference type="SMART" id="SM00842"/>
    </source>
</evidence>
<dbReference type="Gene3D" id="3.30.420.40">
    <property type="match status" value="2"/>
</dbReference>
<dbReference type="PIRSF" id="PIRSF019169">
    <property type="entry name" value="PilM"/>
    <property type="match status" value="1"/>
</dbReference>
<dbReference type="PATRIC" id="fig|1184267.3.peg.762"/>
<dbReference type="OrthoDB" id="5290269at2"/>
<dbReference type="EMBL" id="CP003537">
    <property type="protein sequence ID" value="AGH94973.1"/>
    <property type="molecule type" value="Genomic_DNA"/>
</dbReference>
<keyword evidence="3" id="KW-1185">Reference proteome</keyword>
<dbReference type="PANTHER" id="PTHR32432">
    <property type="entry name" value="CELL DIVISION PROTEIN FTSA-RELATED"/>
    <property type="match status" value="1"/>
</dbReference>
<evidence type="ECO:0000313" key="2">
    <source>
        <dbReference type="EMBL" id="AGH94973.1"/>
    </source>
</evidence>
<gene>
    <name evidence="2" type="ORF">A11Q_753</name>
</gene>
<dbReference type="Proteomes" id="UP000012040">
    <property type="component" value="Chromosome"/>
</dbReference>
<organism evidence="2 3">
    <name type="scientific">Pseudobdellovibrio exovorus JSS</name>
    <dbReference type="NCBI Taxonomy" id="1184267"/>
    <lineage>
        <taxon>Bacteria</taxon>
        <taxon>Pseudomonadati</taxon>
        <taxon>Bdellovibrionota</taxon>
        <taxon>Bdellovibrionia</taxon>
        <taxon>Bdellovibrionales</taxon>
        <taxon>Pseudobdellovibrionaceae</taxon>
        <taxon>Pseudobdellovibrio</taxon>
    </lineage>
</organism>
<dbReference type="HOGENOM" id="CLU_050686_0_2_7"/>
<dbReference type="RefSeq" id="WP_015469463.1">
    <property type="nucleotide sequence ID" value="NC_020813.1"/>
</dbReference>
<dbReference type="InterPro" id="IPR003494">
    <property type="entry name" value="SHS2_FtsA"/>
</dbReference>
<accession>M4V717</accession>
<dbReference type="Pfam" id="PF11104">
    <property type="entry name" value="PilM_2"/>
    <property type="match status" value="1"/>
</dbReference>
<name>M4V717_9BACT</name>
<dbReference type="InterPro" id="IPR043129">
    <property type="entry name" value="ATPase_NBD"/>
</dbReference>
<sequence length="349" mass="38419">MFFTSKKIIGIDIGSSSIKLAEVSQNSKGVVLENFAVIPSPQQAINNGEITDTILVAESIRTAFKEHGFKNKSASVGLSGTAVIIKKISIPKVDPKKLREQIRYEASQYLPFDVSQVTIEHHVLSFTSQPDNMDILVIAAQNEFILNYLSSVNQAGLKCGILDVNSLALANVFELNYGRMNEPIALFNFGSNITNFLVLLQGEVIFSRDIPVGGFHFTNEISKNMGVTFDEAETLKISQSAQQEVPEETRTFMNMALDYVTEEIRNSIDFYTATAQGHIINKAYFTGGASLTAGLIDHLADVLKLPFEVMNPYNAIKAGNKKFSSEYLQQISPFVSIVCGLAMRKPGEK</sequence>
<evidence type="ECO:0000313" key="3">
    <source>
        <dbReference type="Proteomes" id="UP000012040"/>
    </source>
</evidence>
<proteinExistence type="predicted"/>
<protein>
    <submittedName>
        <fullName evidence="2">Fimbrial assembly membrane protein</fullName>
    </submittedName>
</protein>
<dbReference type="PANTHER" id="PTHR32432:SF3">
    <property type="entry name" value="ETHANOLAMINE UTILIZATION PROTEIN EUTJ"/>
    <property type="match status" value="1"/>
</dbReference>
<dbReference type="SMART" id="SM00842">
    <property type="entry name" value="FtsA"/>
    <property type="match status" value="1"/>
</dbReference>